<keyword evidence="1" id="KW-0812">Transmembrane</keyword>
<evidence type="ECO:0000256" key="1">
    <source>
        <dbReference type="SAM" id="Phobius"/>
    </source>
</evidence>
<comment type="caution">
    <text evidence="2">The sequence shown here is derived from an EMBL/GenBank/DDBJ whole genome shotgun (WGS) entry which is preliminary data.</text>
</comment>
<feature type="transmembrane region" description="Helical" evidence="1">
    <location>
        <begin position="74"/>
        <end position="93"/>
    </location>
</feature>
<keyword evidence="1" id="KW-1133">Transmembrane helix</keyword>
<keyword evidence="1" id="KW-0472">Membrane</keyword>
<gene>
    <name evidence="2" type="ORF">DCF19_22485</name>
</gene>
<reference evidence="2 3" key="2">
    <citation type="submission" date="2018-06" db="EMBL/GenBank/DDBJ databases">
        <title>Metagenomic assembly of (sub)arctic Cyanobacteria and their associated microbiome from non-axenic cultures.</title>
        <authorList>
            <person name="Baurain D."/>
        </authorList>
    </citation>
    <scope>NUCLEOTIDE SEQUENCE [LARGE SCALE GENOMIC DNA]</scope>
    <source>
        <strain evidence="2">ULC066bin1</strain>
    </source>
</reference>
<dbReference type="EMBL" id="QBML01000045">
    <property type="protein sequence ID" value="PZO36077.1"/>
    <property type="molecule type" value="Genomic_DNA"/>
</dbReference>
<evidence type="ECO:0000313" key="2">
    <source>
        <dbReference type="EMBL" id="PZO36077.1"/>
    </source>
</evidence>
<feature type="transmembrane region" description="Helical" evidence="1">
    <location>
        <begin position="9"/>
        <end position="29"/>
    </location>
</feature>
<protein>
    <submittedName>
        <fullName evidence="2">Uncharacterized protein</fullName>
    </submittedName>
</protein>
<accession>A0A2W4VXR7</accession>
<feature type="transmembrane region" description="Helical" evidence="1">
    <location>
        <begin position="141"/>
        <end position="162"/>
    </location>
</feature>
<feature type="transmembrane region" description="Helical" evidence="1">
    <location>
        <begin position="35"/>
        <end position="62"/>
    </location>
</feature>
<dbReference type="AlphaFoldDB" id="A0A2W4VXR7"/>
<name>A0A2W4VXR7_9CYAN</name>
<organism evidence="2 3">
    <name type="scientific">Pseudanabaena frigida</name>
    <dbReference type="NCBI Taxonomy" id="945775"/>
    <lineage>
        <taxon>Bacteria</taxon>
        <taxon>Bacillati</taxon>
        <taxon>Cyanobacteriota</taxon>
        <taxon>Cyanophyceae</taxon>
        <taxon>Pseudanabaenales</taxon>
        <taxon>Pseudanabaenaceae</taxon>
        <taxon>Pseudanabaena</taxon>
    </lineage>
</organism>
<dbReference type="Proteomes" id="UP000249467">
    <property type="component" value="Unassembled WGS sequence"/>
</dbReference>
<reference evidence="2 3" key="1">
    <citation type="submission" date="2018-04" db="EMBL/GenBank/DDBJ databases">
        <authorList>
            <person name="Go L.Y."/>
            <person name="Mitchell J.A."/>
        </authorList>
    </citation>
    <scope>NUCLEOTIDE SEQUENCE [LARGE SCALE GENOMIC DNA]</scope>
    <source>
        <strain evidence="2">ULC066bin1</strain>
    </source>
</reference>
<sequence>MLNLTYSIGIWKFVGIYSIYSLVSIYLFYLTSLPGLGALIIIGVTAVYYIAMGFVMLTTAFVRSRRSRTWHIRISFSLMLLLVILVLQVIILLCNFNSSLPSMGYYASCIPSQNFIQRIIAPLPEGSDCSTPPWISGSWLFILYLLYSFTGGIFWLCAIFSARK</sequence>
<evidence type="ECO:0000313" key="3">
    <source>
        <dbReference type="Proteomes" id="UP000249467"/>
    </source>
</evidence>
<proteinExistence type="predicted"/>